<reference evidence="2" key="1">
    <citation type="journal article" date="2014" name="Int. J. Syst. Evol. Microbiol.">
        <title>Complete genome of a new Firmicutes species belonging to the dominant human colonic microbiota ('Ruminococcus bicirculans') reveals two chromosomes and a selective capacity to utilize plant glucans.</title>
        <authorList>
            <consortium name="NISC Comparative Sequencing Program"/>
            <person name="Wegmann U."/>
            <person name="Louis P."/>
            <person name="Goesmann A."/>
            <person name="Henrissat B."/>
            <person name="Duncan S.H."/>
            <person name="Flint H.J."/>
        </authorList>
    </citation>
    <scope>NUCLEOTIDE SEQUENCE</scope>
    <source>
        <strain evidence="2">NBRC 107710</strain>
    </source>
</reference>
<name>A0A7W6AKJ1_9HYPH</name>
<accession>A0A7W6AKJ1</accession>
<evidence type="ECO:0000256" key="1">
    <source>
        <dbReference type="SAM" id="SignalP"/>
    </source>
</evidence>
<feature type="signal peptide" evidence="1">
    <location>
        <begin position="1"/>
        <end position="16"/>
    </location>
</feature>
<feature type="chain" id="PRO_5030936169" description="Secreted protein" evidence="1">
    <location>
        <begin position="17"/>
        <end position="70"/>
    </location>
</feature>
<keyword evidence="1" id="KW-0732">Signal</keyword>
<dbReference type="RefSeq" id="WP_183507815.1">
    <property type="nucleotide sequence ID" value="NZ_BSPG01000018.1"/>
</dbReference>
<dbReference type="EMBL" id="JACIDN010000007">
    <property type="protein sequence ID" value="MBB3904181.1"/>
    <property type="molecule type" value="Genomic_DNA"/>
</dbReference>
<evidence type="ECO:0000313" key="5">
    <source>
        <dbReference type="Proteomes" id="UP001156881"/>
    </source>
</evidence>
<dbReference type="EMBL" id="BSPG01000018">
    <property type="protein sequence ID" value="GLS45157.1"/>
    <property type="molecule type" value="Genomic_DNA"/>
</dbReference>
<evidence type="ECO:0000313" key="2">
    <source>
        <dbReference type="EMBL" id="GLS45157.1"/>
    </source>
</evidence>
<organism evidence="3 4">
    <name type="scientific">Methylobacterium brachythecii</name>
    <dbReference type="NCBI Taxonomy" id="1176177"/>
    <lineage>
        <taxon>Bacteria</taxon>
        <taxon>Pseudomonadati</taxon>
        <taxon>Pseudomonadota</taxon>
        <taxon>Alphaproteobacteria</taxon>
        <taxon>Hyphomicrobiales</taxon>
        <taxon>Methylobacteriaceae</taxon>
        <taxon>Methylobacterium</taxon>
    </lineage>
</organism>
<comment type="caution">
    <text evidence="3">The sequence shown here is derived from an EMBL/GenBank/DDBJ whole genome shotgun (WGS) entry which is preliminary data.</text>
</comment>
<evidence type="ECO:0000313" key="4">
    <source>
        <dbReference type="Proteomes" id="UP000517759"/>
    </source>
</evidence>
<keyword evidence="5" id="KW-1185">Reference proteome</keyword>
<reference evidence="2" key="4">
    <citation type="submission" date="2023-01" db="EMBL/GenBank/DDBJ databases">
        <title>Draft genome sequence of Methylobacterium brachythecii strain NBRC 107710.</title>
        <authorList>
            <person name="Sun Q."/>
            <person name="Mori K."/>
        </authorList>
    </citation>
    <scope>NUCLEOTIDE SEQUENCE</scope>
    <source>
        <strain evidence="2">NBRC 107710</strain>
    </source>
</reference>
<reference evidence="5" key="2">
    <citation type="journal article" date="2019" name="Int. J. Syst. Evol. Microbiol.">
        <title>The Global Catalogue of Microorganisms (GCM) 10K type strain sequencing project: providing services to taxonomists for standard genome sequencing and annotation.</title>
        <authorList>
            <consortium name="The Broad Institute Genomics Platform"/>
            <consortium name="The Broad Institute Genome Sequencing Center for Infectious Disease"/>
            <person name="Wu L."/>
            <person name="Ma J."/>
        </authorList>
    </citation>
    <scope>NUCLEOTIDE SEQUENCE [LARGE SCALE GENOMIC DNA]</scope>
    <source>
        <strain evidence="5">NBRC 107710</strain>
    </source>
</reference>
<evidence type="ECO:0000313" key="3">
    <source>
        <dbReference type="EMBL" id="MBB3904181.1"/>
    </source>
</evidence>
<reference evidence="3 4" key="3">
    <citation type="submission" date="2020-08" db="EMBL/GenBank/DDBJ databases">
        <title>Genomic Encyclopedia of Type Strains, Phase IV (KMG-IV): sequencing the most valuable type-strain genomes for metagenomic binning, comparative biology and taxonomic classification.</title>
        <authorList>
            <person name="Goeker M."/>
        </authorList>
    </citation>
    <scope>NUCLEOTIDE SEQUENCE [LARGE SCALE GENOMIC DNA]</scope>
    <source>
        <strain evidence="3 4">DSM 24105</strain>
    </source>
</reference>
<evidence type="ECO:0008006" key="6">
    <source>
        <dbReference type="Google" id="ProtNLM"/>
    </source>
</evidence>
<dbReference type="AlphaFoldDB" id="A0A7W6AKJ1"/>
<proteinExistence type="predicted"/>
<dbReference type="Proteomes" id="UP001156881">
    <property type="component" value="Unassembled WGS sequence"/>
</dbReference>
<protein>
    <recommendedName>
        <fullName evidence="6">Secreted protein</fullName>
    </recommendedName>
</protein>
<dbReference type="Proteomes" id="UP000517759">
    <property type="component" value="Unassembled WGS sequence"/>
</dbReference>
<sequence>MLNASMWIFVWLSVAAHGVVSSGTIEFPTKEACEAGKKSWGEMYVTQTERGGSAPYLDAKCIQKQTGKPQ</sequence>
<gene>
    <name evidence="2" type="ORF">GCM10007884_31460</name>
    <name evidence="3" type="ORF">GGR33_003700</name>
</gene>